<evidence type="ECO:0000256" key="1">
    <source>
        <dbReference type="SAM" id="Phobius"/>
    </source>
</evidence>
<evidence type="ECO:0000313" key="3">
    <source>
        <dbReference type="Proteomes" id="UP000635983"/>
    </source>
</evidence>
<accession>A0A917PL52</accession>
<keyword evidence="1" id="KW-1133">Transmembrane helix</keyword>
<reference evidence="2" key="1">
    <citation type="journal article" date="2014" name="Int. J. Syst. Evol. Microbiol.">
        <title>Complete genome sequence of Corynebacterium casei LMG S-19264T (=DSM 44701T), isolated from a smear-ripened cheese.</title>
        <authorList>
            <consortium name="US DOE Joint Genome Institute (JGI-PGF)"/>
            <person name="Walter F."/>
            <person name="Albersmeier A."/>
            <person name="Kalinowski J."/>
            <person name="Ruckert C."/>
        </authorList>
    </citation>
    <scope>NUCLEOTIDE SEQUENCE</scope>
    <source>
        <strain evidence="2">JCM 30078</strain>
    </source>
</reference>
<dbReference type="AlphaFoldDB" id="A0A917PL52"/>
<dbReference type="EMBL" id="BMPO01000001">
    <property type="protein sequence ID" value="GGJ83660.1"/>
    <property type="molecule type" value="Genomic_DNA"/>
</dbReference>
<keyword evidence="1" id="KW-0472">Membrane</keyword>
<keyword evidence="1" id="KW-0812">Transmembrane</keyword>
<evidence type="ECO:0000313" key="2">
    <source>
        <dbReference type="EMBL" id="GGJ83660.1"/>
    </source>
</evidence>
<keyword evidence="3" id="KW-1185">Reference proteome</keyword>
<sequence>MRSLRSPYNPIQLTVGIFIWSAWFILLYGGQSVVCAHFPPDPASGPWNGLSLALVLFALLSAALLGLLTWISVRAARERSAEPWERFVAFVAAGVNGVSALSILFIATPILRLPPCV</sequence>
<dbReference type="Proteomes" id="UP000635983">
    <property type="component" value="Unassembled WGS sequence"/>
</dbReference>
<gene>
    <name evidence="2" type="ORF">GCM10009304_07030</name>
</gene>
<organism evidence="2 3">
    <name type="scientific">Pseudomonas matsuisoli</name>
    <dbReference type="NCBI Taxonomy" id="1515666"/>
    <lineage>
        <taxon>Bacteria</taxon>
        <taxon>Pseudomonadati</taxon>
        <taxon>Pseudomonadota</taxon>
        <taxon>Gammaproteobacteria</taxon>
        <taxon>Pseudomonadales</taxon>
        <taxon>Pseudomonadaceae</taxon>
        <taxon>Pseudomonas</taxon>
    </lineage>
</organism>
<feature type="transmembrane region" description="Helical" evidence="1">
    <location>
        <begin position="50"/>
        <end position="75"/>
    </location>
</feature>
<proteinExistence type="predicted"/>
<feature type="transmembrane region" description="Helical" evidence="1">
    <location>
        <begin position="87"/>
        <end position="111"/>
    </location>
</feature>
<reference evidence="2" key="2">
    <citation type="submission" date="2020-09" db="EMBL/GenBank/DDBJ databases">
        <authorList>
            <person name="Sun Q."/>
            <person name="Ohkuma M."/>
        </authorList>
    </citation>
    <scope>NUCLEOTIDE SEQUENCE</scope>
    <source>
        <strain evidence="2">JCM 30078</strain>
    </source>
</reference>
<protein>
    <submittedName>
        <fullName evidence="2">Uncharacterized protein</fullName>
    </submittedName>
</protein>
<dbReference type="RefSeq" id="WP_188981735.1">
    <property type="nucleotide sequence ID" value="NZ_BMPO01000001.1"/>
</dbReference>
<name>A0A917PL52_9PSED</name>
<feature type="transmembrane region" description="Helical" evidence="1">
    <location>
        <begin position="12"/>
        <end position="30"/>
    </location>
</feature>
<comment type="caution">
    <text evidence="2">The sequence shown here is derived from an EMBL/GenBank/DDBJ whole genome shotgun (WGS) entry which is preliminary data.</text>
</comment>